<dbReference type="GO" id="GO:0004467">
    <property type="term" value="F:long-chain fatty acid-CoA ligase activity"/>
    <property type="evidence" value="ECO:0007669"/>
    <property type="project" value="TreeGrafter"/>
</dbReference>
<dbReference type="FunFam" id="3.30.300.30:FF:000007">
    <property type="entry name" value="4-coumarate--CoA ligase 2"/>
    <property type="match status" value="1"/>
</dbReference>
<evidence type="ECO:0000259" key="4">
    <source>
        <dbReference type="Pfam" id="PF00501"/>
    </source>
</evidence>
<dbReference type="CDD" id="cd05911">
    <property type="entry name" value="Firefly_Luc_like"/>
    <property type="match status" value="1"/>
</dbReference>
<dbReference type="PROSITE" id="PS00455">
    <property type="entry name" value="AMP_BINDING"/>
    <property type="match status" value="1"/>
</dbReference>
<keyword evidence="3" id="KW-0576">Peroxisome</keyword>
<evidence type="ECO:0000259" key="5">
    <source>
        <dbReference type="Pfam" id="PF13193"/>
    </source>
</evidence>
<organism evidence="6 7">
    <name type="scientific">Popillia japonica</name>
    <name type="common">Japanese beetle</name>
    <dbReference type="NCBI Taxonomy" id="7064"/>
    <lineage>
        <taxon>Eukaryota</taxon>
        <taxon>Metazoa</taxon>
        <taxon>Ecdysozoa</taxon>
        <taxon>Arthropoda</taxon>
        <taxon>Hexapoda</taxon>
        <taxon>Insecta</taxon>
        <taxon>Pterygota</taxon>
        <taxon>Neoptera</taxon>
        <taxon>Endopterygota</taxon>
        <taxon>Coleoptera</taxon>
        <taxon>Polyphaga</taxon>
        <taxon>Scarabaeiformia</taxon>
        <taxon>Scarabaeidae</taxon>
        <taxon>Rutelinae</taxon>
        <taxon>Popillia</taxon>
    </lineage>
</organism>
<accession>A0AAW1LTU4</accession>
<evidence type="ECO:0000313" key="7">
    <source>
        <dbReference type="Proteomes" id="UP001458880"/>
    </source>
</evidence>
<dbReference type="Pfam" id="PF00501">
    <property type="entry name" value="AMP-binding"/>
    <property type="match status" value="1"/>
</dbReference>
<sequence length="583" mass="64751">MSVISRILVRNICRSSCNVLSANQKGYSSQIVEENCLKCKASDVKIPEITLAEYLVNNFSKYPNKIALECGATQRKYTYDDVLVKSTNLNRIKSTNLNRSLRKKLKLQKGDVVAFLLPNIPEFIISTLGVHLAGLKLTTINSAYTSDEIKRQLLDSGAKVLVTLPELWQNAKKAVDETKNSISIITIKNNNSDTTPIGAIDWSEFANTPTDIPDAELPSIHETIFMPYSSGTTGLPKGVELSNYNIVANIAQIHHPDYKVAQSATDTHQDVTVAILPFFHIYGFTTTISMMTDGAKAVSLPKFTPDGYMNSLRDYRPHILMLVPPIVIFLYSHPSVQAEYLSSLRIVNCGAAPLGALDEEKFRKKVGRPLNILQGYGLSETSPVVTMIPLSLQGKYPGSMGSAIPNTFLKVVNIDDTEGKHLPPHTTGELLIKGPQVMKGYYNQPEQTENSFLNGWFKSGDLVRYNEDGMLYIADRIKELIKVKGLQVPPAELEEIIRDYPGVAEAAVIGIPHKFHGEVPRAYVVVKENCKIDVDKLRTQVESKVAKHKRLEGGIVIVEEIPKNASGKIMRRKLKLKYLEENV</sequence>
<keyword evidence="7" id="KW-1185">Reference proteome</keyword>
<gene>
    <name evidence="6" type="ORF">QE152_g9775</name>
</gene>
<evidence type="ECO:0000256" key="1">
    <source>
        <dbReference type="ARBA" id="ARBA00004275"/>
    </source>
</evidence>
<comment type="caution">
    <text evidence="6">The sequence shown here is derived from an EMBL/GenBank/DDBJ whole genome shotgun (WGS) entry which is preliminary data.</text>
</comment>
<dbReference type="SUPFAM" id="SSF56801">
    <property type="entry name" value="Acetyl-CoA synthetase-like"/>
    <property type="match status" value="1"/>
</dbReference>
<dbReference type="InterPro" id="IPR025110">
    <property type="entry name" value="AMP-bd_C"/>
</dbReference>
<dbReference type="PANTHER" id="PTHR24096">
    <property type="entry name" value="LONG-CHAIN-FATTY-ACID--COA LIGASE"/>
    <property type="match status" value="1"/>
</dbReference>
<name>A0AAW1LTU4_POPJA</name>
<comment type="subcellular location">
    <subcellularLocation>
        <location evidence="1">Peroxisome</location>
    </subcellularLocation>
</comment>
<dbReference type="Pfam" id="PF13193">
    <property type="entry name" value="AMP-binding_C"/>
    <property type="match status" value="1"/>
</dbReference>
<dbReference type="AlphaFoldDB" id="A0AAW1LTU4"/>
<dbReference type="Gene3D" id="3.30.300.30">
    <property type="match status" value="1"/>
</dbReference>
<reference evidence="6 7" key="1">
    <citation type="journal article" date="2024" name="BMC Genomics">
        <title>De novo assembly and annotation of Popillia japonica's genome with initial clues to its potential as an invasive pest.</title>
        <authorList>
            <person name="Cucini C."/>
            <person name="Boschi S."/>
            <person name="Funari R."/>
            <person name="Cardaioli E."/>
            <person name="Iannotti N."/>
            <person name="Marturano G."/>
            <person name="Paoli F."/>
            <person name="Bruttini M."/>
            <person name="Carapelli A."/>
            <person name="Frati F."/>
            <person name="Nardi F."/>
        </authorList>
    </citation>
    <scope>NUCLEOTIDE SEQUENCE [LARGE SCALE GENOMIC DNA]</scope>
    <source>
        <strain evidence="6">DMR45628</strain>
    </source>
</reference>
<dbReference type="Gene3D" id="3.40.50.980">
    <property type="match status" value="2"/>
</dbReference>
<dbReference type="GO" id="GO:0046949">
    <property type="term" value="P:fatty-acyl-CoA biosynthetic process"/>
    <property type="evidence" value="ECO:0007669"/>
    <property type="project" value="TreeGrafter"/>
</dbReference>
<dbReference type="EMBL" id="JASPKY010000085">
    <property type="protein sequence ID" value="KAK9738556.1"/>
    <property type="molecule type" value="Genomic_DNA"/>
</dbReference>
<dbReference type="InterPro" id="IPR000873">
    <property type="entry name" value="AMP-dep_synth/lig_dom"/>
</dbReference>
<dbReference type="GO" id="GO:0005777">
    <property type="term" value="C:peroxisome"/>
    <property type="evidence" value="ECO:0007669"/>
    <property type="project" value="UniProtKB-SubCell"/>
</dbReference>
<dbReference type="InterPro" id="IPR020845">
    <property type="entry name" value="AMP-binding_CS"/>
</dbReference>
<dbReference type="Proteomes" id="UP001458880">
    <property type="component" value="Unassembled WGS sequence"/>
</dbReference>
<proteinExistence type="inferred from homology"/>
<comment type="similarity">
    <text evidence="2">Belongs to the ATP-dependent AMP-binding enzyme family.</text>
</comment>
<dbReference type="Gene3D" id="2.30.38.10">
    <property type="entry name" value="Luciferase, Domain 3"/>
    <property type="match status" value="1"/>
</dbReference>
<evidence type="ECO:0000256" key="2">
    <source>
        <dbReference type="ARBA" id="ARBA00006432"/>
    </source>
</evidence>
<evidence type="ECO:0000313" key="6">
    <source>
        <dbReference type="EMBL" id="KAK9738556.1"/>
    </source>
</evidence>
<protein>
    <submittedName>
        <fullName evidence="6">AMP-binding enzyme</fullName>
    </submittedName>
</protein>
<feature type="domain" description="AMP-binding enzyme C-terminal" evidence="5">
    <location>
        <begin position="492"/>
        <end position="568"/>
    </location>
</feature>
<dbReference type="InterPro" id="IPR045851">
    <property type="entry name" value="AMP-bd_C_sf"/>
</dbReference>
<dbReference type="PANTHER" id="PTHR24096:SF422">
    <property type="entry name" value="BCDNA.GH02901"/>
    <property type="match status" value="1"/>
</dbReference>
<feature type="domain" description="AMP-dependent synthetase/ligase" evidence="4">
    <location>
        <begin position="59"/>
        <end position="442"/>
    </location>
</feature>
<evidence type="ECO:0000256" key="3">
    <source>
        <dbReference type="ARBA" id="ARBA00023140"/>
    </source>
</evidence>